<protein>
    <recommendedName>
        <fullName evidence="3">Cupredoxin</fullName>
    </recommendedName>
</protein>
<dbReference type="SUPFAM" id="SSF49503">
    <property type="entry name" value="Cupredoxins"/>
    <property type="match status" value="2"/>
</dbReference>
<evidence type="ECO:0000313" key="2">
    <source>
        <dbReference type="Proteomes" id="UP000292702"/>
    </source>
</evidence>
<dbReference type="Proteomes" id="UP000292702">
    <property type="component" value="Unassembled WGS sequence"/>
</dbReference>
<accession>A0A4R0RTC0</accession>
<reference evidence="1 2" key="1">
    <citation type="submission" date="2018-11" db="EMBL/GenBank/DDBJ databases">
        <title>Genome assembly of Steccherinum ochraceum LE-BIN_3174, the white-rot fungus of the Steccherinaceae family (The Residual Polyporoid clade, Polyporales, Basidiomycota).</title>
        <authorList>
            <person name="Fedorova T.V."/>
            <person name="Glazunova O.A."/>
            <person name="Landesman E.O."/>
            <person name="Moiseenko K.V."/>
            <person name="Psurtseva N.V."/>
            <person name="Savinova O.S."/>
            <person name="Shakhova N.V."/>
            <person name="Tyazhelova T.V."/>
            <person name="Vasina D.V."/>
        </authorList>
    </citation>
    <scope>NUCLEOTIDE SEQUENCE [LARGE SCALE GENOMIC DNA]</scope>
    <source>
        <strain evidence="1 2">LE-BIN_3174</strain>
    </source>
</reference>
<dbReference type="PANTHER" id="PTHR34883:SF4">
    <property type="entry name" value="CUPREDOXIN"/>
    <property type="match status" value="1"/>
</dbReference>
<evidence type="ECO:0008006" key="3">
    <source>
        <dbReference type="Google" id="ProtNLM"/>
    </source>
</evidence>
<dbReference type="STRING" id="92696.A0A4R0RTC0"/>
<dbReference type="OrthoDB" id="1921208at2759"/>
<proteinExistence type="predicted"/>
<dbReference type="InterPro" id="IPR052953">
    <property type="entry name" value="Ser-rich/MCO-related"/>
</dbReference>
<dbReference type="PANTHER" id="PTHR34883">
    <property type="entry name" value="SERINE-RICH PROTEIN, PUTATIVE-RELATED-RELATED"/>
    <property type="match status" value="1"/>
</dbReference>
<comment type="caution">
    <text evidence="1">The sequence shown here is derived from an EMBL/GenBank/DDBJ whole genome shotgun (WGS) entry which is preliminary data.</text>
</comment>
<dbReference type="EMBL" id="RWJN01000018">
    <property type="protein sequence ID" value="TCD70613.1"/>
    <property type="molecule type" value="Genomic_DNA"/>
</dbReference>
<organism evidence="1 2">
    <name type="scientific">Steccherinum ochraceum</name>
    <dbReference type="NCBI Taxonomy" id="92696"/>
    <lineage>
        <taxon>Eukaryota</taxon>
        <taxon>Fungi</taxon>
        <taxon>Dikarya</taxon>
        <taxon>Basidiomycota</taxon>
        <taxon>Agaricomycotina</taxon>
        <taxon>Agaricomycetes</taxon>
        <taxon>Polyporales</taxon>
        <taxon>Steccherinaceae</taxon>
        <taxon>Steccherinum</taxon>
    </lineage>
</organism>
<gene>
    <name evidence="1" type="ORF">EIP91_002643</name>
</gene>
<evidence type="ECO:0000313" key="1">
    <source>
        <dbReference type="EMBL" id="TCD70613.1"/>
    </source>
</evidence>
<dbReference type="AlphaFoldDB" id="A0A4R0RTC0"/>
<dbReference type="InterPro" id="IPR008972">
    <property type="entry name" value="Cupredoxin"/>
</dbReference>
<keyword evidence="2" id="KW-1185">Reference proteome</keyword>
<sequence>MSPTSVSSFIFHLLVVYGLTYSSIYHPYVFAANFTVLVGGLPANGSTSPRDQITLFNPDHVMAQPGDSVIFVIRPLNHSLSESTFEKPCEVKQGGFDSGFIPVPATVVNETEFPHYKLSIVSMDPIWMFCRSLSHCARGMVFAINPPNATALQAFKDGTKQYNIMSEAPLPTAPLIAGDPQDGVQLSTGTFAPETATVLVAGQFQTLTYGSYPGSASPTSAVSSDHMVDVSGSDQLSFVPPLLDAQPGDTVTFRFLEGNYSVTQSSFTSPCVSLTSSTDGEQVGFDSGPMPILSEGTTQNYTIRVNDTNPFFAFAQTSQELELGTDPCHAGMVFAANTVESSTTNYLAFQSNALLLDSSEHPIGQAGNSSNTSIPTTSSALALPSQSRFEMLSFATLAYIFLVIF</sequence>
<dbReference type="Gene3D" id="2.60.40.420">
    <property type="entry name" value="Cupredoxins - blue copper proteins"/>
    <property type="match status" value="2"/>
</dbReference>
<name>A0A4R0RTC0_9APHY</name>